<protein>
    <submittedName>
        <fullName evidence="1">Uncharacterized protein</fullName>
    </submittedName>
</protein>
<sequence>MTKVGLMFSLGEETTVVRLQVTVLPRVEGNLRVKASFVWIFSPLHERRSQVNGGKRGQNQNATILEAVSHQYEEITHLVDLQGTSSYSKLMSSQIFIVYNAIQFLVLMDSADLEYQIVDHYPKDMPLLANILESLVSHGNDEDNIHSNKEKKMEANVIN</sequence>
<accession>A0A9Q0GMU8</accession>
<evidence type="ECO:0000313" key="2">
    <source>
        <dbReference type="Proteomes" id="UP001141806"/>
    </source>
</evidence>
<evidence type="ECO:0000313" key="1">
    <source>
        <dbReference type="EMBL" id="KAJ4950766.1"/>
    </source>
</evidence>
<proteinExistence type="predicted"/>
<comment type="caution">
    <text evidence="1">The sequence shown here is derived from an EMBL/GenBank/DDBJ whole genome shotgun (WGS) entry which is preliminary data.</text>
</comment>
<gene>
    <name evidence="1" type="ORF">NE237_027598</name>
</gene>
<reference evidence="1" key="1">
    <citation type="journal article" date="2023" name="Plant J.">
        <title>The genome of the king protea, Protea cynaroides.</title>
        <authorList>
            <person name="Chang J."/>
            <person name="Duong T.A."/>
            <person name="Schoeman C."/>
            <person name="Ma X."/>
            <person name="Roodt D."/>
            <person name="Barker N."/>
            <person name="Li Z."/>
            <person name="Van de Peer Y."/>
            <person name="Mizrachi E."/>
        </authorList>
    </citation>
    <scope>NUCLEOTIDE SEQUENCE</scope>
    <source>
        <tissue evidence="1">Young leaves</tissue>
    </source>
</reference>
<organism evidence="1 2">
    <name type="scientific">Protea cynaroides</name>
    <dbReference type="NCBI Taxonomy" id="273540"/>
    <lineage>
        <taxon>Eukaryota</taxon>
        <taxon>Viridiplantae</taxon>
        <taxon>Streptophyta</taxon>
        <taxon>Embryophyta</taxon>
        <taxon>Tracheophyta</taxon>
        <taxon>Spermatophyta</taxon>
        <taxon>Magnoliopsida</taxon>
        <taxon>Proteales</taxon>
        <taxon>Proteaceae</taxon>
        <taxon>Protea</taxon>
    </lineage>
</organism>
<dbReference type="AlphaFoldDB" id="A0A9Q0GMU8"/>
<keyword evidence="2" id="KW-1185">Reference proteome</keyword>
<dbReference type="Proteomes" id="UP001141806">
    <property type="component" value="Unassembled WGS sequence"/>
</dbReference>
<name>A0A9Q0GMU8_9MAGN</name>
<dbReference type="EMBL" id="JAMYWD010000012">
    <property type="protein sequence ID" value="KAJ4950766.1"/>
    <property type="molecule type" value="Genomic_DNA"/>
</dbReference>